<dbReference type="Gene3D" id="1.10.150.240">
    <property type="entry name" value="Putative phosphatase, domain 2"/>
    <property type="match status" value="1"/>
</dbReference>
<comment type="catalytic activity">
    <reaction evidence="1">
        <text>2-phosphoglycolate + H2O = glycolate + phosphate</text>
        <dbReference type="Rhea" id="RHEA:14369"/>
        <dbReference type="ChEBI" id="CHEBI:15377"/>
        <dbReference type="ChEBI" id="CHEBI:29805"/>
        <dbReference type="ChEBI" id="CHEBI:43474"/>
        <dbReference type="ChEBI" id="CHEBI:58033"/>
        <dbReference type="EC" id="3.1.3.18"/>
    </reaction>
</comment>
<dbReference type="EMBL" id="AP014523">
    <property type="protein sequence ID" value="BAO97220.1"/>
    <property type="molecule type" value="Genomic_DNA"/>
</dbReference>
<evidence type="ECO:0000256" key="2">
    <source>
        <dbReference type="ARBA" id="ARBA00004818"/>
    </source>
</evidence>
<dbReference type="GO" id="GO:0005829">
    <property type="term" value="C:cytosol"/>
    <property type="evidence" value="ECO:0007669"/>
    <property type="project" value="TreeGrafter"/>
</dbReference>
<evidence type="ECO:0000256" key="3">
    <source>
        <dbReference type="ARBA" id="ARBA00006171"/>
    </source>
</evidence>
<comment type="pathway">
    <text evidence="2">Organic acid metabolism; glycolate biosynthesis; glycolate from 2-phosphoglycolate: step 1/1.</text>
</comment>
<protein>
    <recommendedName>
        <fullName evidence="4">phosphoglycolate phosphatase</fullName>
        <ecNumber evidence="4">3.1.3.18</ecNumber>
    </recommendedName>
</protein>
<dbReference type="InterPro" id="IPR023214">
    <property type="entry name" value="HAD_sf"/>
</dbReference>
<dbReference type="SUPFAM" id="SSF56784">
    <property type="entry name" value="HAD-like"/>
    <property type="match status" value="1"/>
</dbReference>
<dbReference type="Proteomes" id="UP000031662">
    <property type="component" value="Chromosome"/>
</dbReference>
<accession>A0A060PRM1</accession>
<dbReference type="InterPro" id="IPR050155">
    <property type="entry name" value="HAD-like_hydrolase_sf"/>
</dbReference>
<dbReference type="HOGENOM" id="CLU_100976_1_0_7"/>
<dbReference type="InterPro" id="IPR023198">
    <property type="entry name" value="PGP-like_dom2"/>
</dbReference>
<gene>
    <name evidence="5" type="ORF">NY40_0195</name>
</gene>
<name>A0A060PRM1_HELPX</name>
<dbReference type="SFLD" id="SFLDS00003">
    <property type="entry name" value="Haloacid_Dehalogenase"/>
    <property type="match status" value="1"/>
</dbReference>
<evidence type="ECO:0000256" key="4">
    <source>
        <dbReference type="ARBA" id="ARBA00013078"/>
    </source>
</evidence>
<organism evidence="5 6">
    <name type="scientific">Helicobacter pylori NY40</name>
    <dbReference type="NCBI Taxonomy" id="1426844"/>
    <lineage>
        <taxon>Bacteria</taxon>
        <taxon>Pseudomonadati</taxon>
        <taxon>Campylobacterota</taxon>
        <taxon>Epsilonproteobacteria</taxon>
        <taxon>Campylobacterales</taxon>
        <taxon>Helicobacteraceae</taxon>
        <taxon>Helicobacter</taxon>
    </lineage>
</organism>
<dbReference type="GO" id="GO:0008967">
    <property type="term" value="F:phosphoglycolate phosphatase activity"/>
    <property type="evidence" value="ECO:0007669"/>
    <property type="project" value="UniProtKB-EC"/>
</dbReference>
<dbReference type="PANTHER" id="PTHR43434">
    <property type="entry name" value="PHOSPHOGLYCOLATE PHOSPHATASE"/>
    <property type="match status" value="1"/>
</dbReference>
<dbReference type="GO" id="GO:0006281">
    <property type="term" value="P:DNA repair"/>
    <property type="evidence" value="ECO:0007669"/>
    <property type="project" value="TreeGrafter"/>
</dbReference>
<dbReference type="Gene3D" id="3.40.50.1000">
    <property type="entry name" value="HAD superfamily/HAD-like"/>
    <property type="match status" value="1"/>
</dbReference>
<evidence type="ECO:0000256" key="1">
    <source>
        <dbReference type="ARBA" id="ARBA00000830"/>
    </source>
</evidence>
<dbReference type="PANTHER" id="PTHR43434:SF1">
    <property type="entry name" value="PHOSPHOGLYCOLATE PHOSPHATASE"/>
    <property type="match status" value="1"/>
</dbReference>
<sequence length="222" mass="25596">MALEVVLWDFDGVIFDSMHLKYEGFKALFQKHGNKNQESLKQFEVYHYQSGGISRNEKIQYFYNEILKTPIAQEEVDALALEFGTIIEQKLFDREHLNSEVMAFIDKHYKNHVFHIASAALHSELQVLCEFLGIIKYFKSVEGSPPNKPKIIANIIQKYAYNPGRMLMIGDSVNDYESAKANEVAFLGYNSKVLKNLVGQNGYQGKYLESFKGFDLQNFKQE</sequence>
<comment type="similarity">
    <text evidence="3">Belongs to the HAD-like hydrolase superfamily. CbbY/CbbZ/Gph/YieH family.</text>
</comment>
<evidence type="ECO:0000313" key="5">
    <source>
        <dbReference type="EMBL" id="BAO97220.1"/>
    </source>
</evidence>
<dbReference type="CDD" id="cd01427">
    <property type="entry name" value="HAD_like"/>
    <property type="match status" value="1"/>
</dbReference>
<proteinExistence type="inferred from homology"/>
<reference evidence="5 6" key="1">
    <citation type="submission" date="2013-11" db="EMBL/GenBank/DDBJ databases">
        <title>Estimation of Helicobacter pylori bacteriophage ecology using H. pylori isolates.</title>
        <authorList>
            <person name="Uchiyama J."/>
            <person name="Takemura-Uchiyama I."/>
            <person name="Ujihara T."/>
            <person name="Matsuzaki S."/>
        </authorList>
    </citation>
    <scope>NUCLEOTIDE SEQUENCE [LARGE SCALE GENOMIC DNA]</scope>
    <source>
        <strain evidence="5 6">NY40</strain>
    </source>
</reference>
<dbReference type="Pfam" id="PF00702">
    <property type="entry name" value="Hydrolase"/>
    <property type="match status" value="1"/>
</dbReference>
<dbReference type="RefSeq" id="WP_041049749.1">
    <property type="nucleotide sequence ID" value="NZ_AP014523.1"/>
</dbReference>
<dbReference type="SFLD" id="SFLDG01129">
    <property type="entry name" value="C1.5:_HAD__Beta-PGM__Phosphata"/>
    <property type="match status" value="1"/>
</dbReference>
<evidence type="ECO:0000313" key="6">
    <source>
        <dbReference type="Proteomes" id="UP000031662"/>
    </source>
</evidence>
<dbReference type="InterPro" id="IPR036412">
    <property type="entry name" value="HAD-like_sf"/>
</dbReference>
<dbReference type="AlphaFoldDB" id="A0A060PRM1"/>
<dbReference type="EC" id="3.1.3.18" evidence="4"/>